<evidence type="ECO:0000313" key="1">
    <source>
        <dbReference type="EMBL" id="KAK8176894.1"/>
    </source>
</evidence>
<keyword evidence="2" id="KW-1185">Reference proteome</keyword>
<gene>
    <name evidence="1" type="ORF">IWX90DRAFT_419626</name>
</gene>
<proteinExistence type="predicted"/>
<dbReference type="Proteomes" id="UP001456524">
    <property type="component" value="Unassembled WGS sequence"/>
</dbReference>
<evidence type="ECO:0000313" key="2">
    <source>
        <dbReference type="Proteomes" id="UP001456524"/>
    </source>
</evidence>
<organism evidence="1 2">
    <name type="scientific">Phyllosticta citrichinensis</name>
    <dbReference type="NCBI Taxonomy" id="1130410"/>
    <lineage>
        <taxon>Eukaryota</taxon>
        <taxon>Fungi</taxon>
        <taxon>Dikarya</taxon>
        <taxon>Ascomycota</taxon>
        <taxon>Pezizomycotina</taxon>
        <taxon>Dothideomycetes</taxon>
        <taxon>Dothideomycetes incertae sedis</taxon>
        <taxon>Botryosphaeriales</taxon>
        <taxon>Phyllostictaceae</taxon>
        <taxon>Phyllosticta</taxon>
    </lineage>
</organism>
<accession>A0ABR1Y5H1</accession>
<reference evidence="1 2" key="1">
    <citation type="journal article" date="2022" name="G3 (Bethesda)">
        <title>Enemy or ally: a genomic approach to elucidate the lifestyle of Phyllosticta citrichinaensis.</title>
        <authorList>
            <person name="Buijs V.A."/>
            <person name="Groenewald J.Z."/>
            <person name="Haridas S."/>
            <person name="LaButti K.M."/>
            <person name="Lipzen A."/>
            <person name="Martin F.M."/>
            <person name="Barry K."/>
            <person name="Grigoriev I.V."/>
            <person name="Crous P.W."/>
            <person name="Seidl M.F."/>
        </authorList>
    </citation>
    <scope>NUCLEOTIDE SEQUENCE [LARGE SCALE GENOMIC DNA]</scope>
    <source>
        <strain evidence="1 2">CBS 129764</strain>
    </source>
</reference>
<name>A0ABR1Y5H1_9PEZI</name>
<protein>
    <submittedName>
        <fullName evidence="1">Uncharacterized protein</fullName>
    </submittedName>
</protein>
<dbReference type="PANTHER" id="PTHR47843">
    <property type="entry name" value="BTB DOMAIN-CONTAINING PROTEIN-RELATED"/>
    <property type="match status" value="1"/>
</dbReference>
<dbReference type="PANTHER" id="PTHR47843:SF5">
    <property type="entry name" value="BTB_POZ DOMAIN PROTEIN"/>
    <property type="match status" value="1"/>
</dbReference>
<sequence>MYHGDYKPTAEDNDLLLSTEVYAAAEMYQVEGLKEAATRHFKDIVPSMFDLPTFPDAIRAIYQSTMDDDRGLRDILVDITVRKVHDLVKDPKFNDTLVKVGAFGKDLVHVMNRKLEDSNIKDSKRKTLEDDGQVTIACPTHWCIGQRRVKTSMLVSGEMRS</sequence>
<comment type="caution">
    <text evidence="1">The sequence shown here is derived from an EMBL/GenBank/DDBJ whole genome shotgun (WGS) entry which is preliminary data.</text>
</comment>
<dbReference type="EMBL" id="JBBWUH010000001">
    <property type="protein sequence ID" value="KAK8176894.1"/>
    <property type="molecule type" value="Genomic_DNA"/>
</dbReference>